<protein>
    <submittedName>
        <fullName evidence="1">DUF2889</fullName>
    </submittedName>
</protein>
<dbReference type="AlphaFoldDB" id="A0A975GUA3"/>
<gene>
    <name evidence="1" type="ORF">dnm_099890</name>
</gene>
<evidence type="ECO:0000313" key="1">
    <source>
        <dbReference type="EMBL" id="QTA93881.1"/>
    </source>
</evidence>
<reference evidence="1" key="1">
    <citation type="journal article" date="2021" name="Microb. Physiol.">
        <title>Proteogenomic Insights into the Physiology of Marine, Sulfate-Reducing, Filamentous Desulfonema limicola and Desulfonema magnum.</title>
        <authorList>
            <person name="Schnaars V."/>
            <person name="Wohlbrand L."/>
            <person name="Scheve S."/>
            <person name="Hinrichs C."/>
            <person name="Reinhardt R."/>
            <person name="Rabus R."/>
        </authorList>
    </citation>
    <scope>NUCLEOTIDE SEQUENCE</scope>
    <source>
        <strain evidence="1">4be13</strain>
    </source>
</reference>
<name>A0A975GUA3_9BACT</name>
<sequence length="181" mass="20558">MGLIEQRKGEKLHTRNIEISSYICDDETIVVEGKLLDNRLVTWHSISGEKHPPDIVHQMVIRLIFDISSLTIKDIEAEMPNTPREECHEITRSLDKIKGLKIAPGFTSRIKKTFGGTKGCVHLSTLLLTMCPAAIQGQWVYLARKPMTGFSSDLLEQYLLDTCHVWRRDGQLAKDVQRAMT</sequence>
<accession>A0A975GUA3</accession>
<dbReference type="Proteomes" id="UP000663722">
    <property type="component" value="Chromosome"/>
</dbReference>
<evidence type="ECO:0000313" key="2">
    <source>
        <dbReference type="Proteomes" id="UP000663722"/>
    </source>
</evidence>
<dbReference type="Pfam" id="PF11136">
    <property type="entry name" value="DUF2889"/>
    <property type="match status" value="1"/>
</dbReference>
<dbReference type="InterPro" id="IPR021312">
    <property type="entry name" value="DUF2889"/>
</dbReference>
<dbReference type="EMBL" id="CP061800">
    <property type="protein sequence ID" value="QTA93881.1"/>
    <property type="molecule type" value="Genomic_DNA"/>
</dbReference>
<proteinExistence type="predicted"/>
<dbReference type="KEGG" id="dmm:dnm_099890"/>
<keyword evidence="2" id="KW-1185">Reference proteome</keyword>
<organism evidence="1 2">
    <name type="scientific">Desulfonema magnum</name>
    <dbReference type="NCBI Taxonomy" id="45655"/>
    <lineage>
        <taxon>Bacteria</taxon>
        <taxon>Pseudomonadati</taxon>
        <taxon>Thermodesulfobacteriota</taxon>
        <taxon>Desulfobacteria</taxon>
        <taxon>Desulfobacterales</taxon>
        <taxon>Desulfococcaceae</taxon>
        <taxon>Desulfonema</taxon>
    </lineage>
</organism>
<dbReference type="RefSeq" id="WP_207680605.1">
    <property type="nucleotide sequence ID" value="NZ_CP061800.1"/>
</dbReference>